<dbReference type="PRINTS" id="PR00412">
    <property type="entry name" value="EPOXHYDRLASE"/>
</dbReference>
<dbReference type="GO" id="GO:0016787">
    <property type="term" value="F:hydrolase activity"/>
    <property type="evidence" value="ECO:0007669"/>
    <property type="project" value="UniProtKB-KW"/>
</dbReference>
<evidence type="ECO:0000259" key="3">
    <source>
        <dbReference type="Pfam" id="PF00561"/>
    </source>
</evidence>
<dbReference type="SUPFAM" id="SSF53474">
    <property type="entry name" value="alpha/beta-Hydrolases"/>
    <property type="match status" value="1"/>
</dbReference>
<evidence type="ECO:0000256" key="1">
    <source>
        <dbReference type="ARBA" id="ARBA00022801"/>
    </source>
</evidence>
<proteinExistence type="inferred from homology"/>
<evidence type="ECO:0000313" key="4">
    <source>
        <dbReference type="EMBL" id="KZT23645.1"/>
    </source>
</evidence>
<keyword evidence="1 4" id="KW-0378">Hydrolase</keyword>
<comment type="similarity">
    <text evidence="2">Belongs to the AB hydrolase superfamily. Epoxide hydrolase family.</text>
</comment>
<accession>A0A165RD53</accession>
<dbReference type="AlphaFoldDB" id="A0A165RD53"/>
<dbReference type="InterPro" id="IPR000073">
    <property type="entry name" value="AB_hydrolase_1"/>
</dbReference>
<protein>
    <submittedName>
        <fullName evidence="4">Alpha/beta-hydrolase</fullName>
    </submittedName>
</protein>
<dbReference type="EMBL" id="KV425583">
    <property type="protein sequence ID" value="KZT23645.1"/>
    <property type="molecule type" value="Genomic_DNA"/>
</dbReference>
<reference evidence="4 5" key="1">
    <citation type="journal article" date="2016" name="Mol. Biol. Evol.">
        <title>Comparative Genomics of Early-Diverging Mushroom-Forming Fungi Provides Insights into the Origins of Lignocellulose Decay Capabilities.</title>
        <authorList>
            <person name="Nagy L.G."/>
            <person name="Riley R."/>
            <person name="Tritt A."/>
            <person name="Adam C."/>
            <person name="Daum C."/>
            <person name="Floudas D."/>
            <person name="Sun H."/>
            <person name="Yadav J.S."/>
            <person name="Pangilinan J."/>
            <person name="Larsson K.H."/>
            <person name="Matsuura K."/>
            <person name="Barry K."/>
            <person name="Labutti K."/>
            <person name="Kuo R."/>
            <person name="Ohm R.A."/>
            <person name="Bhattacharya S.S."/>
            <person name="Shirouzu T."/>
            <person name="Yoshinaga Y."/>
            <person name="Martin F.M."/>
            <person name="Grigoriev I.V."/>
            <person name="Hibbett D.S."/>
        </authorList>
    </citation>
    <scope>NUCLEOTIDE SEQUENCE [LARGE SCALE GENOMIC DNA]</scope>
    <source>
        <strain evidence="4 5">HHB14362 ss-1</strain>
    </source>
</reference>
<dbReference type="InParanoid" id="A0A165RD53"/>
<evidence type="ECO:0000313" key="5">
    <source>
        <dbReference type="Proteomes" id="UP000076761"/>
    </source>
</evidence>
<dbReference type="OrthoDB" id="6431331at2759"/>
<feature type="domain" description="AB hydrolase-1" evidence="3">
    <location>
        <begin position="35"/>
        <end position="152"/>
    </location>
</feature>
<dbReference type="PANTHER" id="PTHR43329">
    <property type="entry name" value="EPOXIDE HYDROLASE"/>
    <property type="match status" value="1"/>
</dbReference>
<dbReference type="Proteomes" id="UP000076761">
    <property type="component" value="Unassembled WGS sequence"/>
</dbReference>
<dbReference type="InterPro" id="IPR000639">
    <property type="entry name" value="Epox_hydrolase-like"/>
</dbReference>
<organism evidence="4 5">
    <name type="scientific">Neolentinus lepideus HHB14362 ss-1</name>
    <dbReference type="NCBI Taxonomy" id="1314782"/>
    <lineage>
        <taxon>Eukaryota</taxon>
        <taxon>Fungi</taxon>
        <taxon>Dikarya</taxon>
        <taxon>Basidiomycota</taxon>
        <taxon>Agaricomycotina</taxon>
        <taxon>Agaricomycetes</taxon>
        <taxon>Gloeophyllales</taxon>
        <taxon>Gloeophyllaceae</taxon>
        <taxon>Neolentinus</taxon>
    </lineage>
</organism>
<keyword evidence="5" id="KW-1185">Reference proteome</keyword>
<sequence>MSNSLEGISSRSLPIGDLDLYFLEAKPRSSAGNAPLVLLLHGYPELAYTWRKVMVPLANAGYHVVAPDQRGYGRTTVRGPNGVQARPIQYEDDLRPFRFLNLVKDIVALVYALGYTSVAMIVGHDAGSRVAGFCALVRPDLFKSYVCSSAPFTGAPFLPFNIDHSPSASHPHDITLLAPQIDDALSALSPPRKHYVTYHTKPEANQDIHHPLQGLHAYLRSYFHMKSADWEGNKVAHPLPARTAEALAIMPEYYIMPLSATMPEVVAKEAPSADVVSSVSSRWLPDSDLAYYVSEFSRTGFQGGLNWYRVIRSPEFNEELTVFAGKKIEVPSMYLSGKQDWGVYQNPGAIDKMRMDVCARMDDEDFVLVDGAGHWVQQERPEEVTQHLLRFLQKTNAKR</sequence>
<evidence type="ECO:0000256" key="2">
    <source>
        <dbReference type="ARBA" id="ARBA00038334"/>
    </source>
</evidence>
<dbReference type="Gene3D" id="3.40.50.1820">
    <property type="entry name" value="alpha/beta hydrolase"/>
    <property type="match status" value="1"/>
</dbReference>
<dbReference type="Pfam" id="PF00561">
    <property type="entry name" value="Abhydrolase_1"/>
    <property type="match status" value="1"/>
</dbReference>
<gene>
    <name evidence="4" type="ORF">NEOLEDRAFT_1136107</name>
</gene>
<dbReference type="InterPro" id="IPR029058">
    <property type="entry name" value="AB_hydrolase_fold"/>
</dbReference>
<name>A0A165RD53_9AGAM</name>
<dbReference type="STRING" id="1314782.A0A165RD53"/>